<dbReference type="Proteomes" id="UP000192760">
    <property type="component" value="Unassembled WGS sequence"/>
</dbReference>
<gene>
    <name evidence="1" type="ORF">BST30_04060</name>
</gene>
<name>A0A1X0G359_MYCNT</name>
<dbReference type="STRING" id="560555.BST30_04060"/>
<accession>A0A1X0G359</accession>
<evidence type="ECO:0000313" key="2">
    <source>
        <dbReference type="Proteomes" id="UP000192760"/>
    </source>
</evidence>
<sequence>MARAAATIVAVTPTLDARSQVSPSYLVEVMCVPLSEVANLIFSRYNKLPPLYASRDSRQPVLMAYAAAGQRVLIAGAWSGRGAAR</sequence>
<dbReference type="EMBL" id="MVHW01000003">
    <property type="protein sequence ID" value="ORB08452.1"/>
    <property type="molecule type" value="Genomic_DNA"/>
</dbReference>
<dbReference type="AlphaFoldDB" id="A0A1X0G359"/>
<protein>
    <submittedName>
        <fullName evidence="1">Uncharacterized protein</fullName>
    </submittedName>
</protein>
<comment type="caution">
    <text evidence="1">The sequence shown here is derived from an EMBL/GenBank/DDBJ whole genome shotgun (WGS) entry which is preliminary data.</text>
</comment>
<proteinExistence type="predicted"/>
<evidence type="ECO:0000313" key="1">
    <source>
        <dbReference type="EMBL" id="ORB08452.1"/>
    </source>
</evidence>
<reference evidence="1 2" key="1">
    <citation type="submission" date="2017-02" db="EMBL/GenBank/DDBJ databases">
        <title>The new phylogeny of genus Mycobacterium.</title>
        <authorList>
            <person name="Tortoli E."/>
            <person name="Trovato A."/>
            <person name="Cirillo D.M."/>
        </authorList>
    </citation>
    <scope>NUCLEOTIDE SEQUENCE [LARGE SCALE GENOMIC DNA]</scope>
    <source>
        <strain evidence="1 2">DSM 45255</strain>
    </source>
</reference>
<organism evidence="1 2">
    <name type="scientific">Mycobacterium mantenii</name>
    <dbReference type="NCBI Taxonomy" id="560555"/>
    <lineage>
        <taxon>Bacteria</taxon>
        <taxon>Bacillati</taxon>
        <taxon>Actinomycetota</taxon>
        <taxon>Actinomycetes</taxon>
        <taxon>Mycobacteriales</taxon>
        <taxon>Mycobacteriaceae</taxon>
        <taxon>Mycobacterium</taxon>
        <taxon>Mycobacterium avium complex (MAC)</taxon>
    </lineage>
</organism>